<evidence type="ECO:0000313" key="2">
    <source>
        <dbReference type="EMBL" id="MDQ8208301.1"/>
    </source>
</evidence>
<keyword evidence="1" id="KW-1133">Transmembrane helix</keyword>
<evidence type="ECO:0000313" key="3">
    <source>
        <dbReference type="Proteomes" id="UP001225316"/>
    </source>
</evidence>
<dbReference type="EMBL" id="JARXHW010000028">
    <property type="protein sequence ID" value="MDQ8208301.1"/>
    <property type="molecule type" value="Genomic_DNA"/>
</dbReference>
<name>A0ABU1AVW9_9BACT</name>
<reference evidence="2 3" key="1">
    <citation type="submission" date="2023-04" db="EMBL/GenBank/DDBJ databases">
        <title>A novel bacteria isolated from coastal sediment.</title>
        <authorList>
            <person name="Liu X.-J."/>
            <person name="Du Z.-J."/>
        </authorList>
    </citation>
    <scope>NUCLEOTIDE SEQUENCE [LARGE SCALE GENOMIC DNA]</scope>
    <source>
        <strain evidence="2 3">SDUM461003</strain>
    </source>
</reference>
<protein>
    <submittedName>
        <fullName evidence="2">Sodium:calcium symporter</fullName>
    </submittedName>
</protein>
<accession>A0ABU1AVW9</accession>
<organism evidence="2 3">
    <name type="scientific">Thalassobacterium maritimum</name>
    <dbReference type="NCBI Taxonomy" id="3041265"/>
    <lineage>
        <taxon>Bacteria</taxon>
        <taxon>Pseudomonadati</taxon>
        <taxon>Verrucomicrobiota</taxon>
        <taxon>Opitutia</taxon>
        <taxon>Puniceicoccales</taxon>
        <taxon>Coraliomargaritaceae</taxon>
        <taxon>Thalassobacterium</taxon>
    </lineage>
</organism>
<evidence type="ECO:0000256" key="1">
    <source>
        <dbReference type="SAM" id="Phobius"/>
    </source>
</evidence>
<gene>
    <name evidence="2" type="ORF">QEH52_12325</name>
</gene>
<feature type="transmembrane region" description="Helical" evidence="1">
    <location>
        <begin position="310"/>
        <end position="327"/>
    </location>
</feature>
<proteinExistence type="predicted"/>
<keyword evidence="1" id="KW-0472">Membrane</keyword>
<feature type="transmembrane region" description="Helical" evidence="1">
    <location>
        <begin position="47"/>
        <end position="71"/>
    </location>
</feature>
<feature type="transmembrane region" description="Helical" evidence="1">
    <location>
        <begin position="224"/>
        <end position="244"/>
    </location>
</feature>
<keyword evidence="1" id="KW-0812">Transmembrane</keyword>
<feature type="transmembrane region" description="Helical" evidence="1">
    <location>
        <begin position="15"/>
        <end position="35"/>
    </location>
</feature>
<feature type="transmembrane region" description="Helical" evidence="1">
    <location>
        <begin position="83"/>
        <end position="103"/>
    </location>
</feature>
<feature type="transmembrane region" description="Helical" evidence="1">
    <location>
        <begin position="184"/>
        <end position="204"/>
    </location>
</feature>
<dbReference type="RefSeq" id="WP_308950820.1">
    <property type="nucleotide sequence ID" value="NZ_JARXHW010000028.1"/>
</dbReference>
<feature type="transmembrane region" description="Helical" evidence="1">
    <location>
        <begin position="124"/>
        <end position="142"/>
    </location>
</feature>
<keyword evidence="3" id="KW-1185">Reference proteome</keyword>
<dbReference type="Proteomes" id="UP001225316">
    <property type="component" value="Unassembled WGS sequence"/>
</dbReference>
<feature type="transmembrane region" description="Helical" evidence="1">
    <location>
        <begin position="154"/>
        <end position="172"/>
    </location>
</feature>
<comment type="caution">
    <text evidence="2">The sequence shown here is derived from an EMBL/GenBank/DDBJ whole genome shotgun (WGS) entry which is preliminary data.</text>
</comment>
<sequence length="329" mass="35806">MEYLHTKIAEFAGDWTPWALLALYTLSSGLILWRLHAMAQRGRSSAVLSAGLLPYATGWGNLCLVWLLLRIDGPTEAIPLNLWTNNLTSLSLMLALPALLWGLKLIPDAQSKKSSPASPTIRGPFILNCVTFILLSLATWQLGQDGEIDRNEGFALLGLFALWQCLQIFQALKRTPAASTVSIPLSVLDGLLILVGGFISLLAVDGIVTTLMAQETGFFSIQQLGLLTGALMLLPNAMLAWHYARQLRADAVYHSQLSDAHICMPLCLALCAIFKPLALPTFLLDGLLFLSALALVHLLCLQLLKELPKLVAAGLLAVYAYALFIQFSL</sequence>
<feature type="transmembrane region" description="Helical" evidence="1">
    <location>
        <begin position="256"/>
        <end position="276"/>
    </location>
</feature>